<evidence type="ECO:0000256" key="1">
    <source>
        <dbReference type="SAM" id="MobiDB-lite"/>
    </source>
</evidence>
<reference evidence="6 10" key="3">
    <citation type="journal article" date="2017" name="N. Engl. J. Med.">
        <title>Transmission of Extensively Drug-Resistant Tuberculosis in South Africa.</title>
        <authorList>
            <person name="Shah N.S."/>
            <person name="Auld S.C."/>
            <person name="Brust J.C."/>
            <person name="Mathema B."/>
            <person name="Ismail N."/>
            <person name="Moodley P."/>
            <person name="Mlisana K."/>
            <person name="Allana S."/>
            <person name="Campbell A."/>
            <person name="Mthiyane T."/>
            <person name="Morris N."/>
            <person name="Mpangase P."/>
            <person name="van der Meulen H."/>
            <person name="Omar S.V."/>
            <person name="Brown T.S."/>
            <person name="Narechania A."/>
            <person name="Shaskina E."/>
            <person name="Kapwata T."/>
            <person name="Kreiswirth B."/>
            <person name="Gandhi N.R."/>
        </authorList>
    </citation>
    <scope>NUCLEOTIDE SEQUENCE [LARGE SCALE GENOMIC DNA]</scope>
    <source>
        <strain evidence="6 10">32301_S10</strain>
    </source>
</reference>
<feature type="region of interest" description="Disordered" evidence="1">
    <location>
        <begin position="302"/>
        <end position="392"/>
    </location>
</feature>
<dbReference type="Proteomes" id="UP000300237">
    <property type="component" value="Chromosome"/>
</dbReference>
<dbReference type="Proteomes" id="UP000671119">
    <property type="component" value="Unassembled WGS sequence"/>
</dbReference>
<name>A0A045H672_MYCTX</name>
<evidence type="ECO:0000313" key="12">
    <source>
        <dbReference type="Proteomes" id="UP000671119"/>
    </source>
</evidence>
<evidence type="ECO:0000313" key="7">
    <source>
        <dbReference type="EMBL" id="VCU51934.1"/>
    </source>
</evidence>
<dbReference type="OMA" id="LEEVWEF"/>
<evidence type="ECO:0000313" key="11">
    <source>
        <dbReference type="Proteomes" id="UP000300237"/>
    </source>
</evidence>
<reference evidence="5 9" key="2">
    <citation type="submission" date="2016-04" db="EMBL/GenBank/DDBJ databases">
        <authorList>
            <person name="Bigi M."/>
            <person name="Bigi F."/>
            <person name="Soria M.A."/>
        </authorList>
    </citation>
    <scope>NUCLEOTIDE SEQUENCE [LARGE SCALE GENOMIC DNA]</scope>
    <source>
        <strain evidence="5 9">6548</strain>
    </source>
</reference>
<reference evidence="3 8" key="1">
    <citation type="submission" date="2015-03" db="EMBL/GenBank/DDBJ databases">
        <authorList>
            <consortium name="Pathogen Informatics"/>
            <person name="Murphy D."/>
        </authorList>
    </citation>
    <scope>NUCLEOTIDE SEQUENCE [LARGE SCALE GENOMIC DNA]</scope>
    <source>
        <strain evidence="3 8">0268S</strain>
    </source>
</reference>
<dbReference type="RefSeq" id="WP_003419551.1">
    <property type="nucleotide sequence ID" value="NZ_AP018033.1"/>
</dbReference>
<reference evidence="7 11" key="6">
    <citation type="submission" date="2018-08" db="EMBL/GenBank/DDBJ databases">
        <authorList>
            <person name="Fokvardsen B D."/>
            <person name="Norman A."/>
        </authorList>
    </citation>
    <scope>NUCLEOTIDE SEQUENCE [LARGE SCALE GENOMIC DNA]</scope>
    <source>
        <strain evidence="7 11">DKC2</strain>
    </source>
</reference>
<proteinExistence type="predicted"/>
<reference evidence="5 9" key="4">
    <citation type="submission" date="2017-02" db="EMBL/GenBank/DDBJ databases">
        <title>Protein polymorphisms may explain contrasting epidemiological fitness of two variants of a multidrug-resistant Mycobacterium tuberculosis strain.</title>
        <authorList>
            <person name="Bigi M.M."/>
            <person name="Lopez B."/>
            <person name="Blanco F.C."/>
            <person name="Sasiain M.C."/>
            <person name="De La Barrera S."/>
            <person name="Ritacco V."/>
            <person name="Bigi F."/>
            <person name="Soria M.A."/>
        </authorList>
    </citation>
    <scope>NUCLEOTIDE SEQUENCE [LARGE SCALE GENOMIC DNA]</scope>
    <source>
        <strain evidence="5 9">6548</strain>
    </source>
</reference>
<gene>
    <name evidence="5" type="primary">espA_1</name>
    <name evidence="3" type="synonym">espA</name>
    <name evidence="5" type="ORF">A4S10_03782</name>
    <name evidence="7" type="ORF">DKC2_3844</name>
    <name evidence="6" type="ORF">DSJ38_20305</name>
    <name evidence="3" type="ORF">ERS094118_04079</name>
    <name evidence="4" type="ORF">J8J21_03705</name>
</gene>
<dbReference type="EMBL" id="LWDQ01000001">
    <property type="protein sequence ID" value="OMH61590.1"/>
    <property type="molecule type" value="Genomic_DNA"/>
</dbReference>
<dbReference type="Proteomes" id="UP000256381">
    <property type="component" value="Unassembled WGS sequence"/>
</dbReference>
<evidence type="ECO:0000313" key="4">
    <source>
        <dbReference type="EMBL" id="MBP0682242.1"/>
    </source>
</evidence>
<dbReference type="EMBL" id="JAGIZI010000003">
    <property type="protein sequence ID" value="MBP0682242.1"/>
    <property type="molecule type" value="Genomic_DNA"/>
</dbReference>
<dbReference type="Pfam" id="PF18879">
    <property type="entry name" value="EspA_EspE"/>
    <property type="match status" value="1"/>
</dbReference>
<dbReference type="Proteomes" id="UP000050139">
    <property type="component" value="Unassembled WGS sequence"/>
</dbReference>
<organism evidence="5 9">
    <name type="scientific">Mycobacterium tuberculosis</name>
    <dbReference type="NCBI Taxonomy" id="1773"/>
    <lineage>
        <taxon>Bacteria</taxon>
        <taxon>Bacillati</taxon>
        <taxon>Actinomycetota</taxon>
        <taxon>Actinomycetes</taxon>
        <taxon>Mycobacteriales</taxon>
        <taxon>Mycobacteriaceae</taxon>
        <taxon>Mycobacterium</taxon>
        <taxon>Mycobacterium tuberculosis complex</taxon>
    </lineage>
</organism>
<evidence type="ECO:0000313" key="5">
    <source>
        <dbReference type="EMBL" id="OMH61590.1"/>
    </source>
</evidence>
<dbReference type="AlphaFoldDB" id="A0A045H672"/>
<dbReference type="EMBL" id="LR027516">
    <property type="protein sequence ID" value="VCU51934.1"/>
    <property type="molecule type" value="Genomic_DNA"/>
</dbReference>
<feature type="compositionally biased region" description="Gly residues" evidence="1">
    <location>
        <begin position="334"/>
        <end position="344"/>
    </location>
</feature>
<dbReference type="Proteomes" id="UP000189452">
    <property type="component" value="Chromosome"/>
</dbReference>
<dbReference type="EMBL" id="COPH01000056">
    <property type="protein sequence ID" value="CLX13122.1"/>
    <property type="molecule type" value="Genomic_DNA"/>
</dbReference>
<reference evidence="6" key="5">
    <citation type="submission" date="2018-07" db="EMBL/GenBank/DDBJ databases">
        <authorList>
            <person name="Shah S."/>
            <person name="Brown T."/>
            <person name="Auld S."/>
            <person name="Bratton K."/>
            <person name="Narechania A."/>
            <person name="Mathema B."/>
            <person name="Gandhi N."/>
        </authorList>
    </citation>
    <scope>NUCLEOTIDE SEQUENCE</scope>
    <source>
        <strain evidence="6">32301_S10</strain>
    </source>
</reference>
<evidence type="ECO:0000259" key="2">
    <source>
        <dbReference type="Pfam" id="PF18879"/>
    </source>
</evidence>
<reference evidence="4 12" key="7">
    <citation type="submission" date="2021-03" db="EMBL/GenBank/DDBJ databases">
        <title>Whole Genome Sequencing of Mycobacterium tuberculosis clinical isolates from Arunachal Pradesh, India.</title>
        <authorList>
            <person name="Singh S."/>
            <person name="Mudliar S.R."/>
            <person name="Kulsum U."/>
            <person name="Rufai S.B."/>
            <person name="Singh P.K."/>
            <person name="Umpo M."/>
            <person name="Nyori M."/>
        </authorList>
    </citation>
    <scope>NUCLEOTIDE SEQUENCE [LARGE SCALE GENOMIC DNA]</scope>
    <source>
        <strain evidence="4 12">OMICS/BPL/0142/20/SP</strain>
    </source>
</reference>
<evidence type="ECO:0000313" key="9">
    <source>
        <dbReference type="Proteomes" id="UP000189452"/>
    </source>
</evidence>
<dbReference type="EMBL" id="QTBD01000231">
    <property type="protein sequence ID" value="REQ48023.1"/>
    <property type="molecule type" value="Genomic_DNA"/>
</dbReference>
<sequence length="392" mass="39900">MSRAFIIDPTISAIDGLYDLLGIGIPNQGGILYSSLEYFEKALEELAAAFPGDGWLGSAADKYAGKNRNHVNFFQELADLDRQLISLIHDQANAVQTTRDILEGAKKGLEFVRPVAVDLTYIPVVGHALSAAFQAPFCAGAMAVVGGALAYLVVKTLINATQLLKLLAKLAELVAAAIADIISDVADIIKGILGEVWEFITNALNGLKELWDKLTGWVTGLFSRGWSNLESFFAGVPGLTGATSGLSQVTGLFGAAGLSASSGLAHADSLASSASLPALAGIGGGSGFGGLPSLAQVHAASTRQALRPRADGPVGAAAEQVGGQSQLVSAQGSQGMGGPVGMGGMHPSSGASKGTTTKKYSEGAAAGTEDAERAPVEADAGGGQKVLVRNVV</sequence>
<dbReference type="InterPro" id="IPR043796">
    <property type="entry name" value="ESX-1_EspA/EspE-like"/>
</dbReference>
<feature type="domain" description="ESX-1 secretion-associated protein EspA/EspE-like" evidence="2">
    <location>
        <begin position="21"/>
        <end position="103"/>
    </location>
</feature>
<evidence type="ECO:0000313" key="3">
    <source>
        <dbReference type="EMBL" id="CLX13122.1"/>
    </source>
</evidence>
<evidence type="ECO:0000313" key="10">
    <source>
        <dbReference type="Proteomes" id="UP000256381"/>
    </source>
</evidence>
<evidence type="ECO:0000313" key="8">
    <source>
        <dbReference type="Proteomes" id="UP000050139"/>
    </source>
</evidence>
<protein>
    <submittedName>
        <fullName evidence="5">ESX-1 secretion-associated protein EspA</fullName>
    </submittedName>
    <submittedName>
        <fullName evidence="3">Hypothetical alanine and glycine rich protein</fullName>
    </submittedName>
    <submittedName>
        <fullName evidence="4">Type VII secretion system ESX-1 target EspA</fullName>
    </submittedName>
</protein>
<evidence type="ECO:0000313" key="6">
    <source>
        <dbReference type="EMBL" id="REQ48023.1"/>
    </source>
</evidence>
<dbReference type="GeneID" id="45427602"/>
<accession>A0A045H672</accession>